<dbReference type="RefSeq" id="WP_123208552.1">
    <property type="nucleotide sequence ID" value="NZ_JBHTHO010000003.1"/>
</dbReference>
<comment type="caution">
    <text evidence="2">The sequence shown here is derived from an EMBL/GenBank/DDBJ whole genome shotgun (WGS) entry which is preliminary data.</text>
</comment>
<protein>
    <submittedName>
        <fullName evidence="2">Uncharacterized protein</fullName>
    </submittedName>
</protein>
<keyword evidence="1" id="KW-0472">Membrane</keyword>
<dbReference type="EMBL" id="QIBX01000005">
    <property type="protein sequence ID" value="RNL40626.1"/>
    <property type="molecule type" value="Genomic_DNA"/>
</dbReference>
<gene>
    <name evidence="2" type="ORF">DMP06_04485</name>
</gene>
<keyword evidence="1" id="KW-1133">Transmembrane helix</keyword>
<evidence type="ECO:0000256" key="1">
    <source>
        <dbReference type="SAM" id="Phobius"/>
    </source>
</evidence>
<dbReference type="AlphaFoldDB" id="A0A3N0B221"/>
<feature type="transmembrane region" description="Helical" evidence="1">
    <location>
        <begin position="128"/>
        <end position="153"/>
    </location>
</feature>
<name>A0A3N0B221_9ACTN</name>
<dbReference type="Proteomes" id="UP000269591">
    <property type="component" value="Unassembled WGS sequence"/>
</dbReference>
<feature type="transmembrane region" description="Helical" evidence="1">
    <location>
        <begin position="165"/>
        <end position="187"/>
    </location>
</feature>
<evidence type="ECO:0000313" key="3">
    <source>
        <dbReference type="Proteomes" id="UP000269591"/>
    </source>
</evidence>
<accession>A0A3N0B221</accession>
<dbReference type="OrthoDB" id="9950402at2"/>
<evidence type="ECO:0000313" key="2">
    <source>
        <dbReference type="EMBL" id="RNL40626.1"/>
    </source>
</evidence>
<keyword evidence="1" id="KW-0812">Transmembrane</keyword>
<sequence length="228" mass="24396">MGILIAVVIVAGVLGWVIVKNDELSGLGRTVRSGSFRSPHGKLVHVKALGELPAEEPWPQRFKRCFPLVSCVAFVVVLIVQFAFIQAGATSDWMDILGRVLNSPLPAAVIAGEALIRLHDGLRLLPTYIIALLGALVMQAVLIAVFSMVAWLISLASLAGAAVALMWTVVMFASPFAFALGAALAVARTGRMVKFRRRFADGSENDIEVSTNSVAYGAYREMMDAKAA</sequence>
<organism evidence="2 3">
    <name type="scientific">Slackia equolifaciens</name>
    <dbReference type="NCBI Taxonomy" id="498718"/>
    <lineage>
        <taxon>Bacteria</taxon>
        <taxon>Bacillati</taxon>
        <taxon>Actinomycetota</taxon>
        <taxon>Coriobacteriia</taxon>
        <taxon>Eggerthellales</taxon>
        <taxon>Eggerthellaceae</taxon>
        <taxon>Slackia</taxon>
    </lineage>
</organism>
<reference evidence="3" key="1">
    <citation type="submission" date="2018-05" db="EMBL/GenBank/DDBJ databases">
        <title>Genome Sequencing of selected type strains of the family Eggerthellaceae.</title>
        <authorList>
            <person name="Danylec N."/>
            <person name="Stoll D.A."/>
            <person name="Doetsch A."/>
            <person name="Huch M."/>
        </authorList>
    </citation>
    <scope>NUCLEOTIDE SEQUENCE [LARGE SCALE GENOMIC DNA]</scope>
    <source>
        <strain evidence="3">DSM 24851</strain>
    </source>
</reference>
<keyword evidence="3" id="KW-1185">Reference proteome</keyword>
<proteinExistence type="predicted"/>
<feature type="transmembrane region" description="Helical" evidence="1">
    <location>
        <begin position="65"/>
        <end position="84"/>
    </location>
</feature>